<evidence type="ECO:0000256" key="2">
    <source>
        <dbReference type="ARBA" id="ARBA00012920"/>
    </source>
</evidence>
<feature type="domain" description="Asparaginase/glutaminase C-terminal" evidence="8">
    <location>
        <begin position="212"/>
        <end position="327"/>
    </location>
</feature>
<dbReference type="PANTHER" id="PTHR11707">
    <property type="entry name" value="L-ASPARAGINASE"/>
    <property type="match status" value="1"/>
</dbReference>
<dbReference type="InterPro" id="IPR006034">
    <property type="entry name" value="Asparaginase/glutaminase-like"/>
</dbReference>
<accession>A0A2M7G4L2</accession>
<feature type="binding site" evidence="5">
    <location>
        <position position="58"/>
    </location>
    <ligand>
        <name>substrate</name>
    </ligand>
</feature>
<evidence type="ECO:0000256" key="6">
    <source>
        <dbReference type="PROSITE-ProRule" id="PRU10100"/>
    </source>
</evidence>
<dbReference type="CDD" id="cd08963">
    <property type="entry name" value="L-asparaginase_I"/>
    <property type="match status" value="1"/>
</dbReference>
<dbReference type="Proteomes" id="UP000231019">
    <property type="component" value="Unassembled WGS sequence"/>
</dbReference>
<dbReference type="SUPFAM" id="SSF53774">
    <property type="entry name" value="Glutaminase/Asparaginase"/>
    <property type="match status" value="1"/>
</dbReference>
<dbReference type="AlphaFoldDB" id="A0A2M7G4L2"/>
<feature type="binding site" evidence="5">
    <location>
        <begin position="89"/>
        <end position="90"/>
    </location>
    <ligand>
        <name>substrate</name>
    </ligand>
</feature>
<dbReference type="PIRSF" id="PIRSF500176">
    <property type="entry name" value="L_ASNase"/>
    <property type="match status" value="1"/>
</dbReference>
<dbReference type="PROSITE" id="PS00917">
    <property type="entry name" value="ASN_GLN_ASE_2"/>
    <property type="match status" value="1"/>
</dbReference>
<dbReference type="Gene3D" id="3.40.50.40">
    <property type="match status" value="1"/>
</dbReference>
<organism evidence="9 10">
    <name type="scientific">bacterium (Candidatus Blackallbacteria) CG17_big_fil_post_rev_8_21_14_2_50_48_46</name>
    <dbReference type="NCBI Taxonomy" id="2014261"/>
    <lineage>
        <taxon>Bacteria</taxon>
        <taxon>Candidatus Blackallbacteria</taxon>
    </lineage>
</organism>
<evidence type="ECO:0000256" key="3">
    <source>
        <dbReference type="ARBA" id="ARBA00022801"/>
    </source>
</evidence>
<evidence type="ECO:0000256" key="1">
    <source>
        <dbReference type="ARBA" id="ARBA00010518"/>
    </source>
</evidence>
<sequence length="343" mass="37432">MKRIYIAYNGGTIGMMNTPQGYRPEPGYLQAQMELMPMFNQAGMPEFEIHEYPNLLDSANMHPDDWLVIAEDIASHYDDYDGFIVLHGTDTMAYTASALPFMLQGLRKPVLLTGSQIPLCEIRNDARDNLITSLLIASQYAIPEVCLFFGGKLLRGCRAVKVDAKGFQAFASPNYPLLGTAGIEIEIRWPEIRPVPVTPPNLHVQALNKATVGALRLFPGISAQVLENMLQPPLQGLILEAYGLGNGPARDPDFLRVLAEATERGVVIVDVTQCLKGGVEITSYAAGRALAEVGVIGGGDMTAEAALAKLYYLLTVGYSPERTRELMQVNLCGELSENRNTAD</sequence>
<name>A0A2M7G4L2_9BACT</name>
<proteinExistence type="inferred from homology"/>
<dbReference type="NCBIfam" id="TIGR00519">
    <property type="entry name" value="asnASE_I"/>
    <property type="match status" value="1"/>
</dbReference>
<dbReference type="NCBIfam" id="NF006998">
    <property type="entry name" value="PRK09461.1"/>
    <property type="match status" value="1"/>
</dbReference>
<dbReference type="Pfam" id="PF17763">
    <property type="entry name" value="Asparaginase_C"/>
    <property type="match status" value="1"/>
</dbReference>
<dbReference type="InterPro" id="IPR037152">
    <property type="entry name" value="L-asparaginase_N_sf"/>
</dbReference>
<gene>
    <name evidence="9" type="ORF">COW36_11190</name>
</gene>
<evidence type="ECO:0000313" key="10">
    <source>
        <dbReference type="Proteomes" id="UP000231019"/>
    </source>
</evidence>
<reference evidence="9 10" key="1">
    <citation type="submission" date="2017-09" db="EMBL/GenBank/DDBJ databases">
        <title>Depth-based differentiation of microbial function through sediment-hosted aquifers and enrichment of novel symbionts in the deep terrestrial subsurface.</title>
        <authorList>
            <person name="Probst A.J."/>
            <person name="Ladd B."/>
            <person name="Jarett J.K."/>
            <person name="Geller-Mcgrath D.E."/>
            <person name="Sieber C.M."/>
            <person name="Emerson J.B."/>
            <person name="Anantharaman K."/>
            <person name="Thomas B.C."/>
            <person name="Malmstrom R."/>
            <person name="Stieglmeier M."/>
            <person name="Klingl A."/>
            <person name="Woyke T."/>
            <person name="Ryan C.M."/>
            <person name="Banfield J.F."/>
        </authorList>
    </citation>
    <scope>NUCLEOTIDE SEQUENCE [LARGE SCALE GENOMIC DNA]</scope>
    <source>
        <strain evidence="9">CG17_big_fil_post_rev_8_21_14_2_50_48_46</strain>
    </source>
</reference>
<keyword evidence="3" id="KW-0378">Hydrolase</keyword>
<dbReference type="PIRSF" id="PIRSF001220">
    <property type="entry name" value="L-ASNase_gatD"/>
    <property type="match status" value="1"/>
</dbReference>
<dbReference type="GO" id="GO:0004067">
    <property type="term" value="F:asparaginase activity"/>
    <property type="evidence" value="ECO:0007669"/>
    <property type="project" value="UniProtKB-UniRule"/>
</dbReference>
<evidence type="ECO:0000256" key="5">
    <source>
        <dbReference type="PIRSR" id="PIRSR001220-2"/>
    </source>
</evidence>
<dbReference type="InterPro" id="IPR027474">
    <property type="entry name" value="L-asparaginase_N"/>
</dbReference>
<feature type="active site" evidence="6">
    <location>
        <position position="89"/>
    </location>
</feature>
<dbReference type="FunFam" id="3.40.50.40:FF:000001">
    <property type="entry name" value="L-asparaginase 1"/>
    <property type="match status" value="1"/>
</dbReference>
<dbReference type="PRINTS" id="PR00139">
    <property type="entry name" value="ASNGLNASE"/>
</dbReference>
<dbReference type="InterPro" id="IPR036152">
    <property type="entry name" value="Asp/glu_Ase-like_sf"/>
</dbReference>
<protein>
    <recommendedName>
        <fullName evidence="2">asparaginase</fullName>
        <ecNumber evidence="2">3.5.1.1</ecNumber>
    </recommendedName>
</protein>
<comment type="caution">
    <text evidence="9">The sequence shown here is derived from an EMBL/GenBank/DDBJ whole genome shotgun (WGS) entry which is preliminary data.</text>
</comment>
<dbReference type="SMART" id="SM00870">
    <property type="entry name" value="Asparaginase"/>
    <property type="match status" value="1"/>
</dbReference>
<evidence type="ECO:0000259" key="7">
    <source>
        <dbReference type="Pfam" id="PF00710"/>
    </source>
</evidence>
<evidence type="ECO:0000313" key="9">
    <source>
        <dbReference type="EMBL" id="PIW16839.1"/>
    </source>
</evidence>
<feature type="domain" description="L-asparaginase N-terminal" evidence="7">
    <location>
        <begin position="3"/>
        <end position="191"/>
    </location>
</feature>
<comment type="similarity">
    <text evidence="1">Belongs to the asparaginase 1 family.</text>
</comment>
<dbReference type="InterPro" id="IPR006033">
    <property type="entry name" value="AsnA_fam"/>
</dbReference>
<feature type="active site" description="O-isoaspartyl threonine intermediate" evidence="4">
    <location>
        <position position="12"/>
    </location>
</feature>
<dbReference type="FunFam" id="3.40.50.1170:FF:000001">
    <property type="entry name" value="L-asparaginase 2"/>
    <property type="match status" value="1"/>
</dbReference>
<dbReference type="InterPro" id="IPR027473">
    <property type="entry name" value="L-asparaginase_C"/>
</dbReference>
<dbReference type="EC" id="3.5.1.1" evidence="2"/>
<dbReference type="PROSITE" id="PS51732">
    <property type="entry name" value="ASN_GLN_ASE_3"/>
    <property type="match status" value="1"/>
</dbReference>
<evidence type="ECO:0000259" key="8">
    <source>
        <dbReference type="Pfam" id="PF17763"/>
    </source>
</evidence>
<dbReference type="Gene3D" id="3.40.50.1170">
    <property type="entry name" value="L-asparaginase, N-terminal domain"/>
    <property type="match status" value="1"/>
</dbReference>
<dbReference type="EMBL" id="PFFQ01000034">
    <property type="protein sequence ID" value="PIW16839.1"/>
    <property type="molecule type" value="Genomic_DNA"/>
</dbReference>
<dbReference type="GO" id="GO:0009066">
    <property type="term" value="P:aspartate family amino acid metabolic process"/>
    <property type="evidence" value="ECO:0007669"/>
    <property type="project" value="UniProtKB-ARBA"/>
</dbReference>
<dbReference type="GO" id="GO:0005829">
    <property type="term" value="C:cytosol"/>
    <property type="evidence" value="ECO:0007669"/>
    <property type="project" value="TreeGrafter"/>
</dbReference>
<dbReference type="InterPro" id="IPR041725">
    <property type="entry name" value="L-asparaginase_I"/>
</dbReference>
<evidence type="ECO:0000256" key="4">
    <source>
        <dbReference type="PIRSR" id="PIRSR001220-1"/>
    </source>
</evidence>
<dbReference type="SFLD" id="SFLDS00057">
    <property type="entry name" value="Glutaminase/Asparaginase"/>
    <property type="match status" value="1"/>
</dbReference>
<dbReference type="Pfam" id="PF00710">
    <property type="entry name" value="Asparaginase"/>
    <property type="match status" value="1"/>
</dbReference>
<dbReference type="InterPro" id="IPR027475">
    <property type="entry name" value="Asparaginase/glutaminase_AS2"/>
</dbReference>
<dbReference type="InterPro" id="IPR040919">
    <property type="entry name" value="Asparaginase_C"/>
</dbReference>
<dbReference type="PANTHER" id="PTHR11707:SF28">
    <property type="entry name" value="60 KDA LYSOPHOSPHOLIPASE"/>
    <property type="match status" value="1"/>
</dbReference>